<evidence type="ECO:0000256" key="8">
    <source>
        <dbReference type="RuleBase" id="RU362010"/>
    </source>
</evidence>
<keyword evidence="6 8" id="KW-1133">Transmembrane helix</keyword>
<sequence>MRDKIGIITNRLVYGFTFAFLYQIVIGIATSLLSLPLTGNIQDLISGVEQIESQQGPWLVGWWIISTIIITAMALLIIRYKKFLSPFKGEKNIDIPPKITVVTAIIIGACISFLFFLLDTVIGLIVPAGSQTDVNAIYQSAIIGDFTPLLVSVLFSIIAGFIIVGVASKTSKVKEITNDLGLQDIAGIMGGIVNKTKTQKTTLSDTIGQRPGALIHVGEQKVDKVTVNLIEYDSERINEIPNASFEECLESKNKPNVSWVNIIGVHDPNVIKTFGDNFGIHSLHQSNIMNTELRPSVEIFDDHILIMLKMPHYDTQTGKLDLEQISIVLAENHLLTFQEIQDDFFDEIRKRLRENSGSIRKLKTDYLAYSLIDAIIDSYFLVLEKIGDLTEDLEEDLMQNPTPETMQTIQTLKRRMIALRKAIWPGREIINSLERDSTVLVSDNTRTYLRDVYNHTIQVTDSIEGLRDVIGGMLDTYLSSVSNRMNEVMKTLTIVAAIFIPITFIAGLYGTNFSYVPELEWEGSYFAMLIVMGIISGAMIAWFKKKRWL</sequence>
<dbReference type="NCBIfam" id="TIGR00383">
    <property type="entry name" value="corA"/>
    <property type="match status" value="1"/>
</dbReference>
<dbReference type="SUPFAM" id="SSF144083">
    <property type="entry name" value="Magnesium transport protein CorA, transmembrane region"/>
    <property type="match status" value="1"/>
</dbReference>
<dbReference type="InterPro" id="IPR004488">
    <property type="entry name" value="Mg/Co-transport_prot_CorA"/>
</dbReference>
<dbReference type="InterPro" id="IPR045861">
    <property type="entry name" value="CorA_cytoplasmic_dom"/>
</dbReference>
<keyword evidence="8" id="KW-0406">Ion transport</keyword>
<organism evidence="9 10">
    <name type="scientific">Nitrosopumilus oxyclinae</name>
    <dbReference type="NCBI Taxonomy" id="1959104"/>
    <lineage>
        <taxon>Archaea</taxon>
        <taxon>Nitrososphaerota</taxon>
        <taxon>Nitrososphaeria</taxon>
        <taxon>Nitrosopumilales</taxon>
        <taxon>Nitrosopumilaceae</taxon>
        <taxon>Nitrosopumilus</taxon>
    </lineage>
</organism>
<evidence type="ECO:0000256" key="3">
    <source>
        <dbReference type="ARBA" id="ARBA00022448"/>
    </source>
</evidence>
<dbReference type="AlphaFoldDB" id="A0A7D5RAZ0"/>
<dbReference type="GO" id="GO:0015095">
    <property type="term" value="F:magnesium ion transmembrane transporter activity"/>
    <property type="evidence" value="ECO:0007669"/>
    <property type="project" value="UniProtKB-UniRule"/>
</dbReference>
<dbReference type="PANTHER" id="PTHR46494">
    <property type="entry name" value="CORA FAMILY METAL ION TRANSPORTER (EUROFUNG)"/>
    <property type="match status" value="1"/>
</dbReference>
<comment type="subcellular location">
    <subcellularLocation>
        <location evidence="1">Cell membrane</location>
        <topology evidence="1">Multi-pass membrane protein</topology>
    </subcellularLocation>
    <subcellularLocation>
        <location evidence="8">Membrane</location>
        <topology evidence="8">Multi-pass membrane protein</topology>
    </subcellularLocation>
</comment>
<dbReference type="Gene3D" id="3.30.460.20">
    <property type="entry name" value="CorA soluble domain-like"/>
    <property type="match status" value="1"/>
</dbReference>
<dbReference type="OrthoDB" id="28779at2157"/>
<keyword evidence="7 8" id="KW-0472">Membrane</keyword>
<dbReference type="Proteomes" id="UP000509441">
    <property type="component" value="Chromosome"/>
</dbReference>
<dbReference type="InterPro" id="IPR002523">
    <property type="entry name" value="MgTranspt_CorA/ZnTranspt_ZntB"/>
</dbReference>
<dbReference type="InterPro" id="IPR045863">
    <property type="entry name" value="CorA_TM1_TM2"/>
</dbReference>
<dbReference type="GO" id="GO:0050897">
    <property type="term" value="F:cobalt ion binding"/>
    <property type="evidence" value="ECO:0007669"/>
    <property type="project" value="TreeGrafter"/>
</dbReference>
<dbReference type="Pfam" id="PF01544">
    <property type="entry name" value="CorA"/>
    <property type="match status" value="1"/>
</dbReference>
<dbReference type="KEGG" id="nox:C5F49_03260"/>
<keyword evidence="3 8" id="KW-0813">Transport</keyword>
<comment type="function">
    <text evidence="8">Mediates influx of magnesium ions.</text>
</comment>
<feature type="transmembrane region" description="Helical" evidence="8">
    <location>
        <begin position="492"/>
        <end position="511"/>
    </location>
</feature>
<dbReference type="SUPFAM" id="SSF143865">
    <property type="entry name" value="CorA soluble domain-like"/>
    <property type="match status" value="1"/>
</dbReference>
<feature type="transmembrane region" description="Helical" evidence="8">
    <location>
        <begin position="57"/>
        <end position="78"/>
    </location>
</feature>
<keyword evidence="8" id="KW-0460">Magnesium</keyword>
<keyword evidence="10" id="KW-1185">Reference proteome</keyword>
<evidence type="ECO:0000313" key="9">
    <source>
        <dbReference type="EMBL" id="QLH04443.1"/>
    </source>
</evidence>
<dbReference type="Gene3D" id="1.20.58.340">
    <property type="entry name" value="Magnesium transport protein CorA, transmembrane region"/>
    <property type="match status" value="2"/>
</dbReference>
<dbReference type="EMBL" id="CP026994">
    <property type="protein sequence ID" value="QLH04443.1"/>
    <property type="molecule type" value="Genomic_DNA"/>
</dbReference>
<dbReference type="GeneID" id="56060943"/>
<accession>A0A7D5RAZ0</accession>
<evidence type="ECO:0000256" key="4">
    <source>
        <dbReference type="ARBA" id="ARBA00022475"/>
    </source>
</evidence>
<dbReference type="GO" id="GO:0005886">
    <property type="term" value="C:plasma membrane"/>
    <property type="evidence" value="ECO:0007669"/>
    <property type="project" value="UniProtKB-SubCell"/>
</dbReference>
<comment type="caution">
    <text evidence="8">Lacks conserved residue(s) required for the propagation of feature annotation.</text>
</comment>
<evidence type="ECO:0000256" key="6">
    <source>
        <dbReference type="ARBA" id="ARBA00022989"/>
    </source>
</evidence>
<evidence type="ECO:0000313" key="10">
    <source>
        <dbReference type="Proteomes" id="UP000509441"/>
    </source>
</evidence>
<dbReference type="RefSeq" id="WP_179363334.1">
    <property type="nucleotide sequence ID" value="NZ_CP026994.1"/>
</dbReference>
<proteinExistence type="inferred from homology"/>
<gene>
    <name evidence="8 9" type="primary">corA</name>
    <name evidence="9" type="ORF">C5F49_03260</name>
</gene>
<evidence type="ECO:0000256" key="1">
    <source>
        <dbReference type="ARBA" id="ARBA00004651"/>
    </source>
</evidence>
<keyword evidence="5 8" id="KW-0812">Transmembrane</keyword>
<dbReference type="CDD" id="cd12828">
    <property type="entry name" value="TmCorA-like_1"/>
    <property type="match status" value="1"/>
</dbReference>
<feature type="transmembrane region" description="Helical" evidence="8">
    <location>
        <begin position="99"/>
        <end position="126"/>
    </location>
</feature>
<evidence type="ECO:0000256" key="5">
    <source>
        <dbReference type="ARBA" id="ARBA00022692"/>
    </source>
</evidence>
<comment type="similarity">
    <text evidence="2 8">Belongs to the CorA metal ion transporter (MIT) (TC 1.A.35) family.</text>
</comment>
<evidence type="ECO:0000256" key="2">
    <source>
        <dbReference type="ARBA" id="ARBA00009765"/>
    </source>
</evidence>
<feature type="transmembrane region" description="Helical" evidence="8">
    <location>
        <begin position="523"/>
        <end position="543"/>
    </location>
</feature>
<dbReference type="GO" id="GO:0000287">
    <property type="term" value="F:magnesium ion binding"/>
    <property type="evidence" value="ECO:0007669"/>
    <property type="project" value="TreeGrafter"/>
</dbReference>
<name>A0A7D5RAZ0_9ARCH</name>
<feature type="transmembrane region" description="Helical" evidence="8">
    <location>
        <begin position="146"/>
        <end position="167"/>
    </location>
</feature>
<keyword evidence="4 8" id="KW-1003">Cell membrane</keyword>
<dbReference type="FunFam" id="1.20.58.340:FF:000012">
    <property type="entry name" value="Magnesium transport protein CorA"/>
    <property type="match status" value="1"/>
</dbReference>
<evidence type="ECO:0000256" key="7">
    <source>
        <dbReference type="ARBA" id="ARBA00023136"/>
    </source>
</evidence>
<reference evidence="9 10" key="1">
    <citation type="submission" date="2018-02" db="EMBL/GenBank/DDBJ databases">
        <title>Complete genome of Nitrosopumilus oxyclinae HCE1.</title>
        <authorList>
            <person name="Qin W."/>
            <person name="Zheng Y."/>
            <person name="Stahl D.A."/>
        </authorList>
    </citation>
    <scope>NUCLEOTIDE SEQUENCE [LARGE SCALE GENOMIC DNA]</scope>
    <source>
        <strain evidence="9 10">HCE1</strain>
    </source>
</reference>
<dbReference type="GO" id="GO:0015087">
    <property type="term" value="F:cobalt ion transmembrane transporter activity"/>
    <property type="evidence" value="ECO:0007669"/>
    <property type="project" value="UniProtKB-UniRule"/>
</dbReference>
<protein>
    <recommendedName>
        <fullName evidence="8">Magnesium transport protein CorA</fullName>
    </recommendedName>
</protein>
<dbReference type="PANTHER" id="PTHR46494:SF1">
    <property type="entry name" value="CORA FAMILY METAL ION TRANSPORTER (EUROFUNG)"/>
    <property type="match status" value="1"/>
</dbReference>
<feature type="transmembrane region" description="Helical" evidence="8">
    <location>
        <begin position="12"/>
        <end position="37"/>
    </location>
</feature>